<feature type="compositionally biased region" description="Basic and acidic residues" evidence="7">
    <location>
        <begin position="48"/>
        <end position="58"/>
    </location>
</feature>
<dbReference type="NCBIfam" id="TIGR01933">
    <property type="entry name" value="hflK"/>
    <property type="match status" value="1"/>
</dbReference>
<keyword evidence="3" id="KW-0812">Transmembrane</keyword>
<feature type="domain" description="Band 7" evidence="8">
    <location>
        <begin position="122"/>
        <end position="299"/>
    </location>
</feature>
<evidence type="ECO:0000256" key="2">
    <source>
        <dbReference type="ARBA" id="ARBA00006971"/>
    </source>
</evidence>
<dbReference type="SUPFAM" id="SSF117892">
    <property type="entry name" value="Band 7/SPFH domain"/>
    <property type="match status" value="1"/>
</dbReference>
<accession>A0A3R8LS95</accession>
<evidence type="ECO:0000256" key="5">
    <source>
        <dbReference type="ARBA" id="ARBA00023136"/>
    </source>
</evidence>
<keyword evidence="4" id="KW-1133">Transmembrane helix</keyword>
<comment type="similarity">
    <text evidence="2 6">Belongs to the band 7/mec-2 family. HflK subfamily.</text>
</comment>
<feature type="compositionally biased region" description="Gly residues" evidence="7">
    <location>
        <begin position="78"/>
        <end position="88"/>
    </location>
</feature>
<dbReference type="OrthoDB" id="9779595at2"/>
<dbReference type="PANTHER" id="PTHR43327:SF2">
    <property type="entry name" value="MODULATOR OF FTSH PROTEASE HFLK"/>
    <property type="match status" value="1"/>
</dbReference>
<dbReference type="InterPro" id="IPR020980">
    <property type="entry name" value="Membrane_HflK_N"/>
</dbReference>
<keyword evidence="10" id="KW-1185">Reference proteome</keyword>
<dbReference type="Gene3D" id="3.30.479.30">
    <property type="entry name" value="Band 7 domain"/>
    <property type="match status" value="1"/>
</dbReference>
<comment type="caution">
    <text evidence="9">The sequence shown here is derived from an EMBL/GenBank/DDBJ whole genome shotgun (WGS) entry which is preliminary data.</text>
</comment>
<comment type="subcellular location">
    <subcellularLocation>
        <location evidence="1">Membrane</location>
        <topology evidence="1">Single-pass membrane protein</topology>
    </subcellularLocation>
</comment>
<dbReference type="EMBL" id="RRUE01000001">
    <property type="protein sequence ID" value="RRN45561.1"/>
    <property type="molecule type" value="Genomic_DNA"/>
</dbReference>
<dbReference type="PANTHER" id="PTHR43327">
    <property type="entry name" value="STOMATIN-LIKE PROTEIN 2, MITOCHONDRIAL"/>
    <property type="match status" value="1"/>
</dbReference>
<dbReference type="InterPro" id="IPR010201">
    <property type="entry name" value="HflK"/>
</dbReference>
<feature type="region of interest" description="Disordered" evidence="7">
    <location>
        <begin position="1"/>
        <end position="99"/>
    </location>
</feature>
<proteinExistence type="inferred from homology"/>
<dbReference type="SMART" id="SM00244">
    <property type="entry name" value="PHB"/>
    <property type="match status" value="1"/>
</dbReference>
<dbReference type="CDD" id="cd03404">
    <property type="entry name" value="SPFH_HflK"/>
    <property type="match status" value="1"/>
</dbReference>
<evidence type="ECO:0000256" key="6">
    <source>
        <dbReference type="RuleBase" id="RU364113"/>
    </source>
</evidence>
<dbReference type="GO" id="GO:0008233">
    <property type="term" value="F:peptidase activity"/>
    <property type="evidence" value="ECO:0007669"/>
    <property type="project" value="UniProtKB-KW"/>
</dbReference>
<evidence type="ECO:0000256" key="4">
    <source>
        <dbReference type="ARBA" id="ARBA00022989"/>
    </source>
</evidence>
<name>A0A3R8LS95_9BURK</name>
<evidence type="ECO:0000256" key="1">
    <source>
        <dbReference type="ARBA" id="ARBA00004167"/>
    </source>
</evidence>
<evidence type="ECO:0000256" key="7">
    <source>
        <dbReference type="SAM" id="MobiDB-lite"/>
    </source>
</evidence>
<reference evidence="9 10" key="1">
    <citation type="submission" date="2018-11" db="EMBL/GenBank/DDBJ databases">
        <title>Genome sequencing of Lautropia sp. KCOM 2505 (= ChDC F240).</title>
        <authorList>
            <person name="Kook J.-K."/>
            <person name="Park S.-N."/>
            <person name="Lim Y.K."/>
        </authorList>
    </citation>
    <scope>NUCLEOTIDE SEQUENCE [LARGE SCALE GENOMIC DNA]</scope>
    <source>
        <strain evidence="9 10">KCOM 2505</strain>
    </source>
</reference>
<dbReference type="Pfam" id="PF12221">
    <property type="entry name" value="HflK_N"/>
    <property type="match status" value="1"/>
</dbReference>
<comment type="subunit">
    <text evidence="6">HflC and HflK may interact to form a multimeric complex.</text>
</comment>
<gene>
    <name evidence="9" type="primary">hflK</name>
    <name evidence="9" type="ORF">EHV23_05120</name>
</gene>
<dbReference type="GO" id="GO:0016020">
    <property type="term" value="C:membrane"/>
    <property type="evidence" value="ECO:0007669"/>
    <property type="project" value="UniProtKB-SubCell"/>
</dbReference>
<feature type="compositionally biased region" description="Polar residues" evidence="7">
    <location>
        <begin position="26"/>
        <end position="38"/>
    </location>
</feature>
<evidence type="ECO:0000256" key="3">
    <source>
        <dbReference type="ARBA" id="ARBA00022692"/>
    </source>
</evidence>
<keyword evidence="5" id="KW-0472">Membrane</keyword>
<dbReference type="AlphaFoldDB" id="A0A3R8LS95"/>
<comment type="function">
    <text evidence="6">HflC and HflK could encode or regulate a protease.</text>
</comment>
<sequence>MSTHDDSGWGRSAGSGDGQNPPPASPESSGQPPGQGNDASPRPPAQRPPERLPQHRPSEGPPDLDEFWQDLSSRFNGLFGGKGGGGQPGASNGRRPGGSSGGSLFKGLGIAAVVAGLGWLASGFYIVQEGQVAAVLRFGQFRYLTNEAGIQWNLPYPIESHEIVDRSRLRQIEVGYRTSVRNKVSQESLILTGDQSIVDLQYAVQYRIDNPGDFLFQNNLSSGSEELIRQVAESAMREVVGQRTTDQVLYEDKAQVAEDAQTLTQAILDRYKLGIGIVDFTIQQAQPPEQVQAAFEDANKADQDRQRLINEGQAYANDVIPRARGSADRLVLEAQGYRARVIAQAEGDALRFNQIYTQYANAPEVTRERMYLETMQQILSTTSKVYMDAQKNGSMLYLPLQELLSRGRGAAGRPSLTSERTDRAVEQAPVSAHTPQPANAGSNGVPAGADGRSSNLDSLRSRQRSYTR</sequence>
<feature type="region of interest" description="Disordered" evidence="7">
    <location>
        <begin position="408"/>
        <end position="468"/>
    </location>
</feature>
<dbReference type="InterPro" id="IPR001107">
    <property type="entry name" value="Band_7"/>
</dbReference>
<protein>
    <recommendedName>
        <fullName evidence="6">Protein HflK</fullName>
    </recommendedName>
</protein>
<evidence type="ECO:0000259" key="8">
    <source>
        <dbReference type="SMART" id="SM00244"/>
    </source>
</evidence>
<keyword evidence="9" id="KW-0645">Protease</keyword>
<dbReference type="RefSeq" id="WP_125094990.1">
    <property type="nucleotide sequence ID" value="NZ_RRUE01000001.1"/>
</dbReference>
<evidence type="ECO:0000313" key="10">
    <source>
        <dbReference type="Proteomes" id="UP000270261"/>
    </source>
</evidence>
<dbReference type="InterPro" id="IPR050710">
    <property type="entry name" value="Band7/mec-2_domain"/>
</dbReference>
<dbReference type="GO" id="GO:0006508">
    <property type="term" value="P:proteolysis"/>
    <property type="evidence" value="ECO:0007669"/>
    <property type="project" value="UniProtKB-KW"/>
</dbReference>
<evidence type="ECO:0000313" key="9">
    <source>
        <dbReference type="EMBL" id="RRN45561.1"/>
    </source>
</evidence>
<organism evidence="9 10">
    <name type="scientific">Lautropia dentalis</name>
    <dbReference type="NCBI Taxonomy" id="2490857"/>
    <lineage>
        <taxon>Bacteria</taxon>
        <taxon>Pseudomonadati</taxon>
        <taxon>Pseudomonadota</taxon>
        <taxon>Betaproteobacteria</taxon>
        <taxon>Burkholderiales</taxon>
        <taxon>Burkholderiaceae</taxon>
        <taxon>Lautropia</taxon>
    </lineage>
</organism>
<dbReference type="InterPro" id="IPR036013">
    <property type="entry name" value="Band_7/SPFH_dom_sf"/>
</dbReference>
<feature type="compositionally biased region" description="Polar residues" evidence="7">
    <location>
        <begin position="433"/>
        <end position="442"/>
    </location>
</feature>
<keyword evidence="9" id="KW-0378">Hydrolase</keyword>
<dbReference type="Proteomes" id="UP000270261">
    <property type="component" value="Unassembled WGS sequence"/>
</dbReference>
<dbReference type="Pfam" id="PF01145">
    <property type="entry name" value="Band_7"/>
    <property type="match status" value="1"/>
</dbReference>